<gene>
    <name evidence="9" type="ORF">D1012_17635</name>
</gene>
<proteinExistence type="inferred from homology"/>
<dbReference type="PANTHER" id="PTHR33362">
    <property type="entry name" value="SIALIC ACID TRAP TRANSPORTER PERMEASE PROTEIN SIAT-RELATED"/>
    <property type="match status" value="1"/>
</dbReference>
<evidence type="ECO:0000256" key="3">
    <source>
        <dbReference type="ARBA" id="ARBA00022519"/>
    </source>
</evidence>
<feature type="transmembrane region" description="Helical" evidence="7">
    <location>
        <begin position="311"/>
        <end position="329"/>
    </location>
</feature>
<comment type="subunit">
    <text evidence="7">The complex comprises the extracytoplasmic solute receptor protein and the two transmembrane proteins.</text>
</comment>
<comment type="caution">
    <text evidence="9">The sequence shown here is derived from an EMBL/GenBank/DDBJ whole genome shotgun (WGS) entry which is preliminary data.</text>
</comment>
<feature type="transmembrane region" description="Helical" evidence="7">
    <location>
        <begin position="270"/>
        <end position="291"/>
    </location>
</feature>
<keyword evidence="7" id="KW-0813">Transport</keyword>
<dbReference type="InterPro" id="IPR004681">
    <property type="entry name" value="TRAP_DctM"/>
</dbReference>
<dbReference type="GO" id="GO:0022857">
    <property type="term" value="F:transmembrane transporter activity"/>
    <property type="evidence" value="ECO:0007669"/>
    <property type="project" value="UniProtKB-UniRule"/>
</dbReference>
<feature type="transmembrane region" description="Helical" evidence="7">
    <location>
        <begin position="239"/>
        <end position="258"/>
    </location>
</feature>
<organism evidence="9 10">
    <name type="scientific">Pseudotabrizicola alkalilacus</name>
    <dbReference type="NCBI Taxonomy" id="2305252"/>
    <lineage>
        <taxon>Bacteria</taxon>
        <taxon>Pseudomonadati</taxon>
        <taxon>Pseudomonadota</taxon>
        <taxon>Alphaproteobacteria</taxon>
        <taxon>Rhodobacterales</taxon>
        <taxon>Paracoccaceae</taxon>
        <taxon>Pseudotabrizicola</taxon>
    </lineage>
</organism>
<comment type="function">
    <text evidence="7">Part of the tripartite ATP-independent periplasmic (TRAP) transport system.</text>
</comment>
<evidence type="ECO:0000313" key="10">
    <source>
        <dbReference type="Proteomes" id="UP000284547"/>
    </source>
</evidence>
<keyword evidence="6 7" id="KW-0472">Membrane</keyword>
<evidence type="ECO:0000313" key="9">
    <source>
        <dbReference type="EMBL" id="RGP35886.1"/>
    </source>
</evidence>
<feature type="transmembrane region" description="Helical" evidence="7">
    <location>
        <begin position="401"/>
        <end position="424"/>
    </location>
</feature>
<comment type="similarity">
    <text evidence="7">Belongs to the TRAP transporter large permease family.</text>
</comment>
<feature type="transmembrane region" description="Helical" evidence="7">
    <location>
        <begin position="136"/>
        <end position="157"/>
    </location>
</feature>
<feature type="domain" description="TRAP C4-dicarboxylate transport system permease DctM subunit" evidence="8">
    <location>
        <begin position="7"/>
        <end position="415"/>
    </location>
</feature>
<dbReference type="NCBIfam" id="TIGR00786">
    <property type="entry name" value="dctM"/>
    <property type="match status" value="1"/>
</dbReference>
<dbReference type="GO" id="GO:0005886">
    <property type="term" value="C:plasma membrane"/>
    <property type="evidence" value="ECO:0007669"/>
    <property type="project" value="UniProtKB-SubCell"/>
</dbReference>
<evidence type="ECO:0000259" key="8">
    <source>
        <dbReference type="Pfam" id="PF06808"/>
    </source>
</evidence>
<sequence>MIWTLVVIPVVLMLMGFPIFLILLAGAAATMVFTMNVPLLALPQYLFSSVNAYALLALPFFILAGELMDRGGIARRLVDLMRASMGRVPGKVPMTAITGGAIFGAITGVGAASVATQSKIMLPSLRQEGYADEYSAGLLASIGAVGVIIPPSIPMIVYAAAADESIPRLYAAGIVPGLLLVALLGLHALWVGRGRTIPLEEAFSLRRFASALRHGIWAVGVPAVIIGGIYGGIFSPTEAAGVACLYAFVVSAWIMKELTWTDLMAATRTTVSFTAQIMIVIACAGVFSWLITVNQISAQMVQVMQDLALPAWVLLLAINLLLLIVGCLIDPLSAILLLTPLLLPMATAVGVDPVHFGIIVTVNLAIGLFTPPFGINIFVLQSVAKIPLKTIYRGIMPFVGIYLLALMLITYIPAISLSGVRLLIGN</sequence>
<dbReference type="Pfam" id="PF06808">
    <property type="entry name" value="DctM"/>
    <property type="match status" value="1"/>
</dbReference>
<dbReference type="AlphaFoldDB" id="A0A411YYF4"/>
<keyword evidence="10" id="KW-1185">Reference proteome</keyword>
<feature type="transmembrane region" description="Helical" evidence="7">
    <location>
        <begin position="94"/>
        <end position="115"/>
    </location>
</feature>
<dbReference type="InterPro" id="IPR010656">
    <property type="entry name" value="DctM"/>
</dbReference>
<name>A0A411YYF4_9RHOB</name>
<dbReference type="Proteomes" id="UP000284547">
    <property type="component" value="Unassembled WGS sequence"/>
</dbReference>
<dbReference type="OrthoDB" id="9790209at2"/>
<evidence type="ECO:0000256" key="4">
    <source>
        <dbReference type="ARBA" id="ARBA00022692"/>
    </source>
</evidence>
<keyword evidence="5 7" id="KW-1133">Transmembrane helix</keyword>
<evidence type="ECO:0000256" key="7">
    <source>
        <dbReference type="RuleBase" id="RU369079"/>
    </source>
</evidence>
<reference evidence="9 10" key="1">
    <citation type="submission" date="2018-08" db="EMBL/GenBank/DDBJ databases">
        <title>Flavobacterium tibetense sp. nov., isolated from a wetland YonghuCo on Tibetan Plateau.</title>
        <authorList>
            <person name="Phurbu D."/>
            <person name="Lu H."/>
            <person name="Xing P."/>
        </authorList>
    </citation>
    <scope>NUCLEOTIDE SEQUENCE [LARGE SCALE GENOMIC DNA]</scope>
    <source>
        <strain evidence="9 10">DJC</strain>
    </source>
</reference>
<evidence type="ECO:0000256" key="6">
    <source>
        <dbReference type="ARBA" id="ARBA00023136"/>
    </source>
</evidence>
<feature type="transmembrane region" description="Helical" evidence="7">
    <location>
        <begin position="169"/>
        <end position="190"/>
    </location>
</feature>
<evidence type="ECO:0000256" key="2">
    <source>
        <dbReference type="ARBA" id="ARBA00022475"/>
    </source>
</evidence>
<dbReference type="EMBL" id="QWEY01000011">
    <property type="protein sequence ID" value="RGP35886.1"/>
    <property type="molecule type" value="Genomic_DNA"/>
</dbReference>
<dbReference type="PANTHER" id="PTHR33362:SF5">
    <property type="entry name" value="C4-DICARBOXYLATE TRAP TRANSPORTER LARGE PERMEASE PROTEIN DCTM"/>
    <property type="match status" value="1"/>
</dbReference>
<feature type="transmembrane region" description="Helical" evidence="7">
    <location>
        <begin position="45"/>
        <end position="64"/>
    </location>
</feature>
<dbReference type="RefSeq" id="WP_118155381.1">
    <property type="nucleotide sequence ID" value="NZ_QWEY01000011.1"/>
</dbReference>
<protein>
    <recommendedName>
        <fullName evidence="7">TRAP transporter large permease protein</fullName>
    </recommendedName>
</protein>
<feature type="transmembrane region" description="Helical" evidence="7">
    <location>
        <begin position="6"/>
        <end position="33"/>
    </location>
</feature>
<evidence type="ECO:0000256" key="5">
    <source>
        <dbReference type="ARBA" id="ARBA00022989"/>
    </source>
</evidence>
<keyword evidence="2" id="KW-1003">Cell membrane</keyword>
<accession>A0A411YYF4</accession>
<comment type="subcellular location">
    <subcellularLocation>
        <location evidence="1 7">Cell inner membrane</location>
        <topology evidence="1 7">Multi-pass membrane protein</topology>
    </subcellularLocation>
</comment>
<feature type="transmembrane region" description="Helical" evidence="7">
    <location>
        <begin position="357"/>
        <end position="380"/>
    </location>
</feature>
<feature type="transmembrane region" description="Helical" evidence="7">
    <location>
        <begin position="211"/>
        <end position="233"/>
    </location>
</feature>
<evidence type="ECO:0000256" key="1">
    <source>
        <dbReference type="ARBA" id="ARBA00004429"/>
    </source>
</evidence>
<feature type="transmembrane region" description="Helical" evidence="7">
    <location>
        <begin position="334"/>
        <end position="351"/>
    </location>
</feature>
<keyword evidence="3 7" id="KW-0997">Cell inner membrane</keyword>
<dbReference type="PIRSF" id="PIRSF006066">
    <property type="entry name" value="HI0050"/>
    <property type="match status" value="1"/>
</dbReference>
<keyword evidence="4 7" id="KW-0812">Transmembrane</keyword>